<reference evidence="1 2" key="1">
    <citation type="journal article" date="2019" name="Nat. Ecol. Evol.">
        <title>Megaphylogeny resolves global patterns of mushroom evolution.</title>
        <authorList>
            <person name="Varga T."/>
            <person name="Krizsan K."/>
            <person name="Foldi C."/>
            <person name="Dima B."/>
            <person name="Sanchez-Garcia M."/>
            <person name="Sanchez-Ramirez S."/>
            <person name="Szollosi G.J."/>
            <person name="Szarkandi J.G."/>
            <person name="Papp V."/>
            <person name="Albert L."/>
            <person name="Andreopoulos W."/>
            <person name="Angelini C."/>
            <person name="Antonin V."/>
            <person name="Barry K.W."/>
            <person name="Bougher N.L."/>
            <person name="Buchanan P."/>
            <person name="Buyck B."/>
            <person name="Bense V."/>
            <person name="Catcheside P."/>
            <person name="Chovatia M."/>
            <person name="Cooper J."/>
            <person name="Damon W."/>
            <person name="Desjardin D."/>
            <person name="Finy P."/>
            <person name="Geml J."/>
            <person name="Haridas S."/>
            <person name="Hughes K."/>
            <person name="Justo A."/>
            <person name="Karasinski D."/>
            <person name="Kautmanova I."/>
            <person name="Kiss B."/>
            <person name="Kocsube S."/>
            <person name="Kotiranta H."/>
            <person name="LaButti K.M."/>
            <person name="Lechner B.E."/>
            <person name="Liimatainen K."/>
            <person name="Lipzen A."/>
            <person name="Lukacs Z."/>
            <person name="Mihaltcheva S."/>
            <person name="Morgado L.N."/>
            <person name="Niskanen T."/>
            <person name="Noordeloos M.E."/>
            <person name="Ohm R.A."/>
            <person name="Ortiz-Santana B."/>
            <person name="Ovrebo C."/>
            <person name="Racz N."/>
            <person name="Riley R."/>
            <person name="Savchenko A."/>
            <person name="Shiryaev A."/>
            <person name="Soop K."/>
            <person name="Spirin V."/>
            <person name="Szebenyi C."/>
            <person name="Tomsovsky M."/>
            <person name="Tulloss R.E."/>
            <person name="Uehling J."/>
            <person name="Grigoriev I.V."/>
            <person name="Vagvolgyi C."/>
            <person name="Papp T."/>
            <person name="Martin F.M."/>
            <person name="Miettinen O."/>
            <person name="Hibbett D.S."/>
            <person name="Nagy L.G."/>
        </authorList>
    </citation>
    <scope>NUCLEOTIDE SEQUENCE [LARGE SCALE GENOMIC DNA]</scope>
    <source>
        <strain evidence="1 2">FP101781</strain>
    </source>
</reference>
<protein>
    <submittedName>
        <fullName evidence="1">Uncharacterized protein</fullName>
    </submittedName>
</protein>
<gene>
    <name evidence="1" type="ORF">FA13DRAFT_1724748</name>
</gene>
<dbReference type="AlphaFoldDB" id="A0A4Y7TXA5"/>
<sequence length="62" mass="7187">MAGETNALGWWLRKEGWIEIFLRSTAFIFDFTELGDRVGLENTMRLNSRYERSQGGCRMDGP</sequence>
<evidence type="ECO:0000313" key="2">
    <source>
        <dbReference type="Proteomes" id="UP000298030"/>
    </source>
</evidence>
<comment type="caution">
    <text evidence="1">The sequence shown here is derived from an EMBL/GenBank/DDBJ whole genome shotgun (WGS) entry which is preliminary data.</text>
</comment>
<dbReference type="EMBL" id="QPFP01000002">
    <property type="protein sequence ID" value="TEB38800.1"/>
    <property type="molecule type" value="Genomic_DNA"/>
</dbReference>
<keyword evidence="2" id="KW-1185">Reference proteome</keyword>
<accession>A0A4Y7TXA5</accession>
<proteinExistence type="predicted"/>
<organism evidence="1 2">
    <name type="scientific">Coprinellus micaceus</name>
    <name type="common">Glistening ink-cap mushroom</name>
    <name type="synonym">Coprinus micaceus</name>
    <dbReference type="NCBI Taxonomy" id="71717"/>
    <lineage>
        <taxon>Eukaryota</taxon>
        <taxon>Fungi</taxon>
        <taxon>Dikarya</taxon>
        <taxon>Basidiomycota</taxon>
        <taxon>Agaricomycotina</taxon>
        <taxon>Agaricomycetes</taxon>
        <taxon>Agaricomycetidae</taxon>
        <taxon>Agaricales</taxon>
        <taxon>Agaricineae</taxon>
        <taxon>Psathyrellaceae</taxon>
        <taxon>Coprinellus</taxon>
    </lineage>
</organism>
<name>A0A4Y7TXA5_COPMI</name>
<dbReference type="Proteomes" id="UP000298030">
    <property type="component" value="Unassembled WGS sequence"/>
</dbReference>
<evidence type="ECO:0000313" key="1">
    <source>
        <dbReference type="EMBL" id="TEB38800.1"/>
    </source>
</evidence>